<organism evidence="2">
    <name type="scientific">Christensenella massiliensis</name>
    <dbReference type="NCBI Taxonomy" id="1805714"/>
    <lineage>
        <taxon>Bacteria</taxon>
        <taxon>Bacillati</taxon>
        <taxon>Bacillota</taxon>
        <taxon>Clostridia</taxon>
        <taxon>Christensenellales</taxon>
        <taxon>Christensenellaceae</taxon>
        <taxon>Christensenella</taxon>
    </lineage>
</organism>
<reference evidence="2" key="1">
    <citation type="submission" date="2023-02" db="EMBL/GenBank/DDBJ databases">
        <title>Gut commensal Christensenella minuta modulates host metabolism via a new class of secondary bile acids.</title>
        <authorList>
            <person name="Liu C."/>
        </authorList>
    </citation>
    <scope>NUCLEOTIDE SEQUENCE</scope>
    <source>
        <strain evidence="2">CA70</strain>
    </source>
</reference>
<feature type="domain" description="Bacterial toxin 50" evidence="1">
    <location>
        <begin position="109"/>
        <end position="195"/>
    </location>
</feature>
<gene>
    <name evidence="2" type="ORF">PUP29_08385</name>
</gene>
<evidence type="ECO:0000259" key="1">
    <source>
        <dbReference type="Pfam" id="PF15542"/>
    </source>
</evidence>
<sequence length="201" mass="22355">MLPFLCGKNAPQEQALCREVQEAVESGRVTAELREKLGLPGNERVAAGLLRTWAQDGTIARLIEDVQAGQVRGEMERGGGITFDNDFDNDIISEDKNELETFDDYPIKVHEGKQGKHIAEHNNYQKGRSIFYGNNRDAEKLIIRFKGTGEKIGSNKERVDFGYPIGQYVNPITGEIIETTIGIIHYSKTGAHIVPAKPDTK</sequence>
<proteinExistence type="predicted"/>
<dbReference type="AlphaFoldDB" id="A0AAU8A5U3"/>
<accession>A0AAU8A5U3</accession>
<dbReference type="EMBL" id="CP117826">
    <property type="protein sequence ID" value="XCC61545.1"/>
    <property type="molecule type" value="Genomic_DNA"/>
</dbReference>
<dbReference type="Pfam" id="PF15542">
    <property type="entry name" value="Ntox50"/>
    <property type="match status" value="1"/>
</dbReference>
<name>A0AAU8A5U3_9FIRM</name>
<evidence type="ECO:0000313" key="2">
    <source>
        <dbReference type="EMBL" id="XCC61545.1"/>
    </source>
</evidence>
<dbReference type="InterPro" id="IPR029100">
    <property type="entry name" value="Ntox50"/>
</dbReference>
<dbReference type="RefSeq" id="WP_079546291.1">
    <property type="nucleotide sequence ID" value="NZ_CP117826.1"/>
</dbReference>
<protein>
    <submittedName>
        <fullName evidence="2">Polymorphic toxin type 50 domain-containing protein</fullName>
    </submittedName>
</protein>